<dbReference type="Pfam" id="PF00440">
    <property type="entry name" value="TetR_N"/>
    <property type="match status" value="1"/>
</dbReference>
<keyword evidence="3" id="KW-0804">Transcription</keyword>
<sequence length="218" mass="22527">MSPRKAAALREGGGEVSLRDHLIATAVRLIATHGTAGLTVRAIAREARVADGVLYNHFADKEELLALALHAHVRAAEAGLGEPLWRAGEGTVEGNLRAYIRYGLALHIAILPAFAGLGNQPKVLARFQELPNPLAGGLGLRAGLAAYLGEEQRLGRVAAGASPDAAATMIVGACHELILPRLLFGGTALTADQVPAGFADDLVTVALTGIGPRTTGDD</sequence>
<evidence type="ECO:0000256" key="4">
    <source>
        <dbReference type="PROSITE-ProRule" id="PRU00335"/>
    </source>
</evidence>
<dbReference type="GO" id="GO:0003700">
    <property type="term" value="F:DNA-binding transcription factor activity"/>
    <property type="evidence" value="ECO:0007669"/>
    <property type="project" value="TreeGrafter"/>
</dbReference>
<evidence type="ECO:0000313" key="7">
    <source>
        <dbReference type="Proteomes" id="UP000542210"/>
    </source>
</evidence>
<dbReference type="GO" id="GO:0000976">
    <property type="term" value="F:transcription cis-regulatory region binding"/>
    <property type="evidence" value="ECO:0007669"/>
    <property type="project" value="TreeGrafter"/>
</dbReference>
<reference evidence="6 7" key="1">
    <citation type="submission" date="2020-08" db="EMBL/GenBank/DDBJ databases">
        <title>Sequencing the genomes of 1000 actinobacteria strains.</title>
        <authorList>
            <person name="Klenk H.-P."/>
        </authorList>
    </citation>
    <scope>NUCLEOTIDE SEQUENCE [LARGE SCALE GENOMIC DNA]</scope>
    <source>
        <strain evidence="6 7">DSM 45784</strain>
    </source>
</reference>
<dbReference type="PROSITE" id="PS50977">
    <property type="entry name" value="HTH_TETR_2"/>
    <property type="match status" value="1"/>
</dbReference>
<keyword evidence="7" id="KW-1185">Reference proteome</keyword>
<evidence type="ECO:0000256" key="1">
    <source>
        <dbReference type="ARBA" id="ARBA00023015"/>
    </source>
</evidence>
<dbReference type="PANTHER" id="PTHR30055">
    <property type="entry name" value="HTH-TYPE TRANSCRIPTIONAL REGULATOR RUTR"/>
    <property type="match status" value="1"/>
</dbReference>
<dbReference type="InterPro" id="IPR001647">
    <property type="entry name" value="HTH_TetR"/>
</dbReference>
<evidence type="ECO:0000256" key="2">
    <source>
        <dbReference type="ARBA" id="ARBA00023125"/>
    </source>
</evidence>
<feature type="DNA-binding region" description="H-T-H motif" evidence="4">
    <location>
        <begin position="39"/>
        <end position="58"/>
    </location>
</feature>
<evidence type="ECO:0000256" key="3">
    <source>
        <dbReference type="ARBA" id="ARBA00023163"/>
    </source>
</evidence>
<dbReference type="PRINTS" id="PR00455">
    <property type="entry name" value="HTHTETR"/>
</dbReference>
<dbReference type="SUPFAM" id="SSF46689">
    <property type="entry name" value="Homeodomain-like"/>
    <property type="match status" value="1"/>
</dbReference>
<keyword evidence="2 4" id="KW-0238">DNA-binding</keyword>
<keyword evidence="1" id="KW-0805">Transcription regulation</keyword>
<dbReference type="AlphaFoldDB" id="A0A7W7GEQ8"/>
<protein>
    <submittedName>
        <fullName evidence="6">AcrR family transcriptional regulator</fullName>
    </submittedName>
</protein>
<dbReference type="Proteomes" id="UP000542210">
    <property type="component" value="Unassembled WGS sequence"/>
</dbReference>
<proteinExistence type="predicted"/>
<dbReference type="Gene3D" id="1.10.357.10">
    <property type="entry name" value="Tetracycline Repressor, domain 2"/>
    <property type="match status" value="1"/>
</dbReference>
<dbReference type="Gene3D" id="1.10.10.60">
    <property type="entry name" value="Homeodomain-like"/>
    <property type="match status" value="1"/>
</dbReference>
<dbReference type="EMBL" id="JACHND010000001">
    <property type="protein sequence ID" value="MBB4704261.1"/>
    <property type="molecule type" value="Genomic_DNA"/>
</dbReference>
<dbReference type="RefSeq" id="WP_184885202.1">
    <property type="nucleotide sequence ID" value="NZ_BOOV01000012.1"/>
</dbReference>
<organism evidence="6 7">
    <name type="scientific">Sphaerisporangium siamense</name>
    <dbReference type="NCBI Taxonomy" id="795645"/>
    <lineage>
        <taxon>Bacteria</taxon>
        <taxon>Bacillati</taxon>
        <taxon>Actinomycetota</taxon>
        <taxon>Actinomycetes</taxon>
        <taxon>Streptosporangiales</taxon>
        <taxon>Streptosporangiaceae</taxon>
        <taxon>Sphaerisporangium</taxon>
    </lineage>
</organism>
<evidence type="ECO:0000259" key="5">
    <source>
        <dbReference type="PROSITE" id="PS50977"/>
    </source>
</evidence>
<dbReference type="InterPro" id="IPR009057">
    <property type="entry name" value="Homeodomain-like_sf"/>
</dbReference>
<comment type="caution">
    <text evidence="6">The sequence shown here is derived from an EMBL/GenBank/DDBJ whole genome shotgun (WGS) entry which is preliminary data.</text>
</comment>
<gene>
    <name evidence="6" type="ORF">BJ982_005805</name>
</gene>
<name>A0A7W7GEQ8_9ACTN</name>
<accession>A0A7W7GEQ8</accession>
<feature type="domain" description="HTH tetR-type" evidence="5">
    <location>
        <begin position="16"/>
        <end position="76"/>
    </location>
</feature>
<dbReference type="PANTHER" id="PTHR30055:SF234">
    <property type="entry name" value="HTH-TYPE TRANSCRIPTIONAL REGULATOR BETI"/>
    <property type="match status" value="1"/>
</dbReference>
<dbReference type="InterPro" id="IPR050109">
    <property type="entry name" value="HTH-type_TetR-like_transc_reg"/>
</dbReference>
<evidence type="ECO:0000313" key="6">
    <source>
        <dbReference type="EMBL" id="MBB4704261.1"/>
    </source>
</evidence>